<keyword evidence="11" id="KW-1185">Reference proteome</keyword>
<dbReference type="RefSeq" id="XP_031550103.1">
    <property type="nucleotide sequence ID" value="XM_031694243.1"/>
</dbReference>
<gene>
    <name evidence="12" type="primary">LOC116287559</name>
</gene>
<evidence type="ECO:0000259" key="10">
    <source>
        <dbReference type="SMART" id="SM00014"/>
    </source>
</evidence>
<comment type="similarity">
    <text evidence="7">Belongs to the type 2 lipid phosphate phosphatase family.</text>
</comment>
<feature type="domain" description="Phosphatidic acid phosphatase type 2/haloperoxidase" evidence="10">
    <location>
        <begin position="130"/>
        <end position="245"/>
    </location>
</feature>
<feature type="transmembrane region" description="Helical" evidence="9">
    <location>
        <begin position="290"/>
        <end position="308"/>
    </location>
</feature>
<keyword evidence="2 9" id="KW-0812">Transmembrane</keyword>
<dbReference type="KEGG" id="aten:116287559"/>
<feature type="transmembrane region" description="Helical" evidence="9">
    <location>
        <begin position="332"/>
        <end position="353"/>
    </location>
</feature>
<dbReference type="InParanoid" id="A0A6P8H3B3"/>
<feature type="compositionally biased region" description="Basic and acidic residues" evidence="8">
    <location>
        <begin position="25"/>
        <end position="35"/>
    </location>
</feature>
<dbReference type="Gene3D" id="1.20.144.10">
    <property type="entry name" value="Phosphatidic acid phosphatase type 2/haloperoxidase"/>
    <property type="match status" value="1"/>
</dbReference>
<sequence length="408" mass="46373">MLRASADPYLVLRFQNFCGLKEKKGEEIPGEKDEKDENGDLSPAKYKNGHVSNGFVNGYAKNGLIKNGHWKPASEEKLLDSRKMDSPRLQDYEYNPLWHAVFTFGSTLGNEIFYITFFPFLFWNIDEYVARRMVFLWALFMYCGQAAKDIIQWPRPPSPPVISVEKRYQWEYGMPSTHAMVGALIPFCLVYYSYDRYEYPLPLGIAFFTCWCLLVCSSRLYMGMHNLQDIIAGLCLTAILLIIVIPVLDLPTETWVLTAPSSPIFMVAIPLAMCVVYPTPPLQTETRADTTMVIGTCVGVLLASWARFAPTKVPDPYIGTPFAIIFPGPDRIMTMICRFILGILVLAPSRSFMKALIHKVLPRVLPKNSTDSMSDEEFIELVHRFVTYSFVGFNAVFVVPKCFIYFGI</sequence>
<feature type="transmembrane region" description="Helical" evidence="9">
    <location>
        <begin position="199"/>
        <end position="218"/>
    </location>
</feature>
<keyword evidence="3" id="KW-0378">Hydrolase</keyword>
<keyword evidence="4" id="KW-0256">Endoplasmic reticulum</keyword>
<accession>A0A6P8H3B3</accession>
<dbReference type="InterPro" id="IPR036938">
    <property type="entry name" value="PAP2/HPO_sf"/>
</dbReference>
<evidence type="ECO:0000313" key="12">
    <source>
        <dbReference type="RefSeq" id="XP_031550103.1"/>
    </source>
</evidence>
<organism evidence="11 12">
    <name type="scientific">Actinia tenebrosa</name>
    <name type="common">Australian red waratah sea anemone</name>
    <dbReference type="NCBI Taxonomy" id="6105"/>
    <lineage>
        <taxon>Eukaryota</taxon>
        <taxon>Metazoa</taxon>
        <taxon>Cnidaria</taxon>
        <taxon>Anthozoa</taxon>
        <taxon>Hexacorallia</taxon>
        <taxon>Actiniaria</taxon>
        <taxon>Actiniidae</taxon>
        <taxon>Actinia</taxon>
    </lineage>
</organism>
<keyword evidence="5 9" id="KW-1133">Transmembrane helix</keyword>
<dbReference type="PANTHER" id="PTHR14969">
    <property type="entry name" value="SPHINGOSINE-1-PHOSPHATE PHOSPHOHYDROLASE"/>
    <property type="match status" value="1"/>
</dbReference>
<dbReference type="FunCoup" id="A0A6P8H3B3">
    <property type="interactions" value="1002"/>
</dbReference>
<evidence type="ECO:0000256" key="1">
    <source>
        <dbReference type="ARBA" id="ARBA00004477"/>
    </source>
</evidence>
<dbReference type="Pfam" id="PF01569">
    <property type="entry name" value="PAP2"/>
    <property type="match status" value="1"/>
</dbReference>
<evidence type="ECO:0000256" key="2">
    <source>
        <dbReference type="ARBA" id="ARBA00022692"/>
    </source>
</evidence>
<evidence type="ECO:0000256" key="5">
    <source>
        <dbReference type="ARBA" id="ARBA00022989"/>
    </source>
</evidence>
<dbReference type="GO" id="GO:0005789">
    <property type="term" value="C:endoplasmic reticulum membrane"/>
    <property type="evidence" value="ECO:0007669"/>
    <property type="project" value="UniProtKB-SubCell"/>
</dbReference>
<evidence type="ECO:0000256" key="9">
    <source>
        <dbReference type="SAM" id="Phobius"/>
    </source>
</evidence>
<feature type="transmembrane region" description="Helical" evidence="9">
    <location>
        <begin position="172"/>
        <end position="193"/>
    </location>
</feature>
<evidence type="ECO:0000313" key="11">
    <source>
        <dbReference type="Proteomes" id="UP000515163"/>
    </source>
</evidence>
<feature type="region of interest" description="Disordered" evidence="8">
    <location>
        <begin position="25"/>
        <end position="46"/>
    </location>
</feature>
<dbReference type="PANTHER" id="PTHR14969:SF28">
    <property type="entry name" value="DIHYDROSPHINGOSINE 1-PHOSPHATE PHOSPHATASE LCB3-RELATED"/>
    <property type="match status" value="1"/>
</dbReference>
<dbReference type="CDD" id="cd03388">
    <property type="entry name" value="PAP2_SPPase1"/>
    <property type="match status" value="1"/>
</dbReference>
<evidence type="ECO:0000256" key="6">
    <source>
        <dbReference type="ARBA" id="ARBA00023136"/>
    </source>
</evidence>
<dbReference type="AlphaFoldDB" id="A0A6P8H3B3"/>
<dbReference type="Proteomes" id="UP000515163">
    <property type="component" value="Unplaced"/>
</dbReference>
<feature type="transmembrane region" description="Helical" evidence="9">
    <location>
        <begin position="97"/>
        <end position="122"/>
    </location>
</feature>
<reference evidence="12" key="1">
    <citation type="submission" date="2025-08" db="UniProtKB">
        <authorList>
            <consortium name="RefSeq"/>
        </authorList>
    </citation>
    <scope>IDENTIFICATION</scope>
    <source>
        <tissue evidence="12">Tentacle</tissue>
    </source>
</reference>
<feature type="transmembrane region" description="Helical" evidence="9">
    <location>
        <begin position="254"/>
        <end position="278"/>
    </location>
</feature>
<dbReference type="OrthoDB" id="301434at2759"/>
<evidence type="ECO:0000256" key="7">
    <source>
        <dbReference type="ARBA" id="ARBA00038324"/>
    </source>
</evidence>
<name>A0A6P8H3B3_ACTTE</name>
<evidence type="ECO:0000256" key="3">
    <source>
        <dbReference type="ARBA" id="ARBA00022801"/>
    </source>
</evidence>
<keyword evidence="6 9" id="KW-0472">Membrane</keyword>
<protein>
    <submittedName>
        <fullName evidence="12">Sphingosine-1-phosphate phosphatase 2-like</fullName>
    </submittedName>
</protein>
<dbReference type="InterPro" id="IPR000326">
    <property type="entry name" value="PAP2/HPO"/>
</dbReference>
<dbReference type="GeneID" id="116287559"/>
<comment type="subcellular location">
    <subcellularLocation>
        <location evidence="1">Endoplasmic reticulum membrane</location>
        <topology evidence="1">Multi-pass membrane protein</topology>
    </subcellularLocation>
</comment>
<dbReference type="GO" id="GO:0042392">
    <property type="term" value="F:sphingosine-1-phosphate phosphatase activity"/>
    <property type="evidence" value="ECO:0007669"/>
    <property type="project" value="TreeGrafter"/>
</dbReference>
<dbReference type="GO" id="GO:0006670">
    <property type="term" value="P:sphingosine metabolic process"/>
    <property type="evidence" value="ECO:0007669"/>
    <property type="project" value="TreeGrafter"/>
</dbReference>
<proteinExistence type="inferred from homology"/>
<feature type="transmembrane region" description="Helical" evidence="9">
    <location>
        <begin position="230"/>
        <end position="248"/>
    </location>
</feature>
<dbReference type="SUPFAM" id="SSF48317">
    <property type="entry name" value="Acid phosphatase/Vanadium-dependent haloperoxidase"/>
    <property type="match status" value="1"/>
</dbReference>
<evidence type="ECO:0000256" key="4">
    <source>
        <dbReference type="ARBA" id="ARBA00022824"/>
    </source>
</evidence>
<dbReference type="SMART" id="SM00014">
    <property type="entry name" value="acidPPc"/>
    <property type="match status" value="1"/>
</dbReference>
<evidence type="ECO:0000256" key="8">
    <source>
        <dbReference type="SAM" id="MobiDB-lite"/>
    </source>
</evidence>